<sequence length="396" mass="45733">MTVFGRMLDDDEHIQMNWLYDYRLELMRTHTKSTVRFRCNVGVFEAMHICLSSLRAGFLAGCKHIKSIDGCFLKGLFGGQLQTTVGIDANDCIYPVAWPVVNGEKYENWKWFLELLDGDLEITNNHQWAVMSDRQKKEFKGKGLKDQLWNCARSCCIPSYGQAMEVLKDRRWRLTGIPCCPAISALYYNKDKPEDYINECYKVSTFLAIYSHILHPTRDKNCWQKSDQDPIIPHEPANKNRARKPLLRRKEVDDENTGLTRGKGKNKKDSGQKNGQSSRLAMANEDDSNDQDPMDTFDPQILWDYFKQEEEVFVRATHHGDDIAPTPLSRRKDERPTSSRRIQRCLPSNSPTCAHTSHYRSCPFNRRRRHCMSVAGVRNLTKEFPRLVACVEASEG</sequence>
<evidence type="ECO:0000313" key="3">
    <source>
        <dbReference type="Proteomes" id="UP001515500"/>
    </source>
</evidence>
<dbReference type="RefSeq" id="XP_039123354.1">
    <property type="nucleotide sequence ID" value="XM_039267420.1"/>
</dbReference>
<dbReference type="Pfam" id="PF10551">
    <property type="entry name" value="MULE"/>
    <property type="match status" value="1"/>
</dbReference>
<reference evidence="4" key="1">
    <citation type="submission" date="2025-08" db="UniProtKB">
        <authorList>
            <consortium name="RefSeq"/>
        </authorList>
    </citation>
    <scope>IDENTIFICATION</scope>
</reference>
<feature type="region of interest" description="Disordered" evidence="1">
    <location>
        <begin position="317"/>
        <end position="350"/>
    </location>
</feature>
<proteinExistence type="predicted"/>
<evidence type="ECO:0000256" key="1">
    <source>
        <dbReference type="SAM" id="MobiDB-lite"/>
    </source>
</evidence>
<feature type="compositionally biased region" description="Acidic residues" evidence="1">
    <location>
        <begin position="284"/>
        <end position="294"/>
    </location>
</feature>
<feature type="region of interest" description="Disordered" evidence="1">
    <location>
        <begin position="225"/>
        <end position="294"/>
    </location>
</feature>
<evidence type="ECO:0000313" key="4">
    <source>
        <dbReference type="RefSeq" id="XP_039123354.1"/>
    </source>
</evidence>
<dbReference type="InterPro" id="IPR018289">
    <property type="entry name" value="MULE_transposase_dom"/>
</dbReference>
<feature type="domain" description="MULE transposase" evidence="2">
    <location>
        <begin position="67"/>
        <end position="137"/>
    </location>
</feature>
<protein>
    <submittedName>
        <fullName evidence="4">Uncharacterized protein LOC120259968</fullName>
    </submittedName>
</protein>
<dbReference type="PANTHER" id="PTHR31973:SF187">
    <property type="entry name" value="MUTATOR TRANSPOSASE MUDRA PROTEIN"/>
    <property type="match status" value="1"/>
</dbReference>
<name>A0AB40B8H1_DIOCR</name>
<evidence type="ECO:0000259" key="2">
    <source>
        <dbReference type="Pfam" id="PF10551"/>
    </source>
</evidence>
<organism evidence="3 4">
    <name type="scientific">Dioscorea cayennensis subsp. rotundata</name>
    <name type="common">White Guinea yam</name>
    <name type="synonym">Dioscorea rotundata</name>
    <dbReference type="NCBI Taxonomy" id="55577"/>
    <lineage>
        <taxon>Eukaryota</taxon>
        <taxon>Viridiplantae</taxon>
        <taxon>Streptophyta</taxon>
        <taxon>Embryophyta</taxon>
        <taxon>Tracheophyta</taxon>
        <taxon>Spermatophyta</taxon>
        <taxon>Magnoliopsida</taxon>
        <taxon>Liliopsida</taxon>
        <taxon>Dioscoreales</taxon>
        <taxon>Dioscoreaceae</taxon>
        <taxon>Dioscorea</taxon>
    </lineage>
</organism>
<dbReference type="AlphaFoldDB" id="A0AB40B8H1"/>
<accession>A0AB40B8H1</accession>
<dbReference type="PANTHER" id="PTHR31973">
    <property type="entry name" value="POLYPROTEIN, PUTATIVE-RELATED"/>
    <property type="match status" value="1"/>
</dbReference>
<dbReference type="Proteomes" id="UP001515500">
    <property type="component" value="Chromosome 5"/>
</dbReference>
<dbReference type="GeneID" id="120259968"/>
<keyword evidence="3" id="KW-1185">Reference proteome</keyword>
<gene>
    <name evidence="4" type="primary">LOC120259968</name>
</gene>